<organism evidence="1 2">
    <name type="scientific">Hungatella hathewayi</name>
    <dbReference type="NCBI Taxonomy" id="154046"/>
    <lineage>
        <taxon>Bacteria</taxon>
        <taxon>Bacillati</taxon>
        <taxon>Bacillota</taxon>
        <taxon>Clostridia</taxon>
        <taxon>Lachnospirales</taxon>
        <taxon>Lachnospiraceae</taxon>
        <taxon>Hungatella</taxon>
    </lineage>
</organism>
<evidence type="ECO:0000313" key="2">
    <source>
        <dbReference type="Proteomes" id="UP000261257"/>
    </source>
</evidence>
<reference evidence="1 2" key="1">
    <citation type="submission" date="2018-08" db="EMBL/GenBank/DDBJ databases">
        <title>A genome reference for cultivated species of the human gut microbiota.</title>
        <authorList>
            <person name="Zou Y."/>
            <person name="Xue W."/>
            <person name="Luo G."/>
        </authorList>
    </citation>
    <scope>NUCLEOTIDE SEQUENCE [LARGE SCALE GENOMIC DNA]</scope>
    <source>
        <strain evidence="1 2">TF05-11AC</strain>
    </source>
</reference>
<dbReference type="EMBL" id="QSSQ01000066">
    <property type="protein sequence ID" value="RGL92782.1"/>
    <property type="molecule type" value="Genomic_DNA"/>
</dbReference>
<evidence type="ECO:0000313" key="1">
    <source>
        <dbReference type="EMBL" id="RGL92782.1"/>
    </source>
</evidence>
<name>A0A3E4TQ88_9FIRM</name>
<proteinExistence type="predicted"/>
<accession>A0A3E4TQ88</accession>
<comment type="caution">
    <text evidence="1">The sequence shown here is derived from an EMBL/GenBank/DDBJ whole genome shotgun (WGS) entry which is preliminary data.</text>
</comment>
<dbReference type="AlphaFoldDB" id="A0A3E4TQ88"/>
<protein>
    <submittedName>
        <fullName evidence="1">Uncharacterized protein</fullName>
    </submittedName>
</protein>
<gene>
    <name evidence="1" type="ORF">DXC39_31820</name>
</gene>
<dbReference type="Proteomes" id="UP000261257">
    <property type="component" value="Unassembled WGS sequence"/>
</dbReference>
<sequence>MNNIPTSSACFSSGLFCVIIHYSNDKKKLPLKFTITNQGALIAEFINHKRPHYHVRAFTLYYDANNYLKKRLSLEDKFHYQISDDGMIPINNWYLYP</sequence>